<evidence type="ECO:0000256" key="2">
    <source>
        <dbReference type="SAM" id="Phobius"/>
    </source>
</evidence>
<evidence type="ECO:0000313" key="3">
    <source>
        <dbReference type="EMBL" id="QSG06141.1"/>
    </source>
</evidence>
<reference evidence="3" key="1">
    <citation type="submission" date="2020-11" db="EMBL/GenBank/DDBJ databases">
        <title>Carbohydrate-dependent, anaerobic sulfur respiration: A novel catabolism in halophilic archaea.</title>
        <authorList>
            <person name="Sorokin D.Y."/>
            <person name="Messina E."/>
            <person name="Smedile F."/>
            <person name="La Cono V."/>
            <person name="Hallsworth J.E."/>
            <person name="Yakimov M.M."/>
        </authorList>
    </citation>
    <scope>NUCLEOTIDE SEQUENCE</scope>
    <source>
        <strain evidence="3">HSR12-1</strain>
    </source>
</reference>
<keyword evidence="2" id="KW-1133">Transmembrane helix</keyword>
<dbReference type="AlphaFoldDB" id="A0A897N0W6"/>
<name>A0A897N0W6_9EURY</name>
<feature type="compositionally biased region" description="Low complexity" evidence="1">
    <location>
        <begin position="383"/>
        <end position="396"/>
    </location>
</feature>
<proteinExistence type="predicted"/>
<feature type="region of interest" description="Disordered" evidence="1">
    <location>
        <begin position="350"/>
        <end position="427"/>
    </location>
</feature>
<dbReference type="RefSeq" id="WP_229112562.1">
    <property type="nucleotide sequence ID" value="NZ_CP064787.1"/>
</dbReference>
<dbReference type="Pfam" id="PF17231">
    <property type="entry name" value="DUF5305"/>
    <property type="match status" value="1"/>
</dbReference>
<dbReference type="EMBL" id="CP064787">
    <property type="protein sequence ID" value="QSG06141.1"/>
    <property type="molecule type" value="Genomic_DNA"/>
</dbReference>
<feature type="transmembrane region" description="Helical" evidence="2">
    <location>
        <begin position="15"/>
        <end position="35"/>
    </location>
</feature>
<feature type="compositionally biased region" description="Basic and acidic residues" evidence="1">
    <location>
        <begin position="350"/>
        <end position="359"/>
    </location>
</feature>
<keyword evidence="2" id="KW-0812">Transmembrane</keyword>
<dbReference type="InterPro" id="IPR035185">
    <property type="entry name" value="DUF5305"/>
</dbReference>
<sequence length="427" mass="46294">MDDWGLRVRAVVDRYFSIVALALAVLVVVSGGVAYDAHTGPDERTETTTETVIAWNSTGQFSHEATVIEDTRVFEEGETLTNRSQYFQRIAPTLEGAFVYDYTATNGSVAANASMALVVRSVTEDGTEQWRVTETLDRTDRTLAPGDPLRLSFEQNVTAVETELQEIRSELGATAGTAETFFEATVRLEGRRGGESVATTRAYQLPLTIEDGLYRVNDTGPVVNEGERTVRDERPVPVTVGPVRAYGGPLLAVLGLAGLTGLVAGRLRGWLEVSERARDYLAYRSERREFDEWITEVERPTDRLADADSRVETTSLAGLVDLAIDTDGRVLETPDERYLVFDDGVVYRYEPPDAADHDPLAATGETDSSSSSGLADSIGGVLGDADSASDASAGDNGESETDEDAPRSESVDDAAQISDDNMRDIDE</sequence>
<evidence type="ECO:0000313" key="4">
    <source>
        <dbReference type="Proteomes" id="UP000663525"/>
    </source>
</evidence>
<accession>A0A897N0W6</accession>
<keyword evidence="2" id="KW-0472">Membrane</keyword>
<organism evidence="3 4">
    <name type="scientific">Halapricum desulfuricans</name>
    <dbReference type="NCBI Taxonomy" id="2841257"/>
    <lineage>
        <taxon>Archaea</taxon>
        <taxon>Methanobacteriati</taxon>
        <taxon>Methanobacteriota</taxon>
        <taxon>Stenosarchaea group</taxon>
        <taxon>Halobacteria</taxon>
        <taxon>Halobacteriales</taxon>
        <taxon>Haloarculaceae</taxon>
        <taxon>Halapricum</taxon>
    </lineage>
</organism>
<dbReference type="Proteomes" id="UP000663525">
    <property type="component" value="Chromosome"/>
</dbReference>
<evidence type="ECO:0000256" key="1">
    <source>
        <dbReference type="SAM" id="MobiDB-lite"/>
    </source>
</evidence>
<gene>
    <name evidence="3" type="ORF">HSR121_1807</name>
</gene>
<dbReference type="GeneID" id="68855394"/>
<protein>
    <submittedName>
        <fullName evidence="3">Putative membrane protein</fullName>
    </submittedName>
</protein>